<gene>
    <name evidence="1" type="ORF">NEPTK9_001166</name>
</gene>
<reference evidence="1 2" key="1">
    <citation type="submission" date="2020-01" db="EMBL/GenBank/DDBJ databases">
        <title>Draft genome sequence of Cand. Neptunochlamydia vexilliferae K9.</title>
        <authorList>
            <person name="Schulz F."/>
            <person name="Koestlbacher S."/>
            <person name="Wascher F."/>
            <person name="Pizzetti I."/>
            <person name="Horn M."/>
        </authorList>
    </citation>
    <scope>NUCLEOTIDE SEQUENCE [LARGE SCALE GENOMIC DNA]</scope>
    <source>
        <strain evidence="1 2">K9</strain>
    </source>
</reference>
<accession>A0ABS0B265</accession>
<organism evidence="1 2">
    <name type="scientific">Candidatus Neptunichlamydia vexilliferae</name>
    <dbReference type="NCBI Taxonomy" id="1651774"/>
    <lineage>
        <taxon>Bacteria</taxon>
        <taxon>Pseudomonadati</taxon>
        <taxon>Chlamydiota</taxon>
        <taxon>Chlamydiia</taxon>
        <taxon>Parachlamydiales</taxon>
        <taxon>Simkaniaceae</taxon>
        <taxon>Candidatus Neptunichlamydia</taxon>
    </lineage>
</organism>
<protein>
    <submittedName>
        <fullName evidence="1">V-type ATP synthase subunit E</fullName>
    </submittedName>
</protein>
<evidence type="ECO:0000313" key="2">
    <source>
        <dbReference type="Proteomes" id="UP001194714"/>
    </source>
</evidence>
<name>A0ABS0B265_9BACT</name>
<dbReference type="EMBL" id="JAAEJV010000032">
    <property type="protein sequence ID" value="MBF5059650.1"/>
    <property type="molecule type" value="Genomic_DNA"/>
</dbReference>
<dbReference type="Gene3D" id="1.20.5.2950">
    <property type="match status" value="1"/>
</dbReference>
<dbReference type="Proteomes" id="UP001194714">
    <property type="component" value="Unassembled WGS sequence"/>
</dbReference>
<comment type="caution">
    <text evidence="1">The sequence shown here is derived from an EMBL/GenBank/DDBJ whole genome shotgun (WGS) entry which is preliminary data.</text>
</comment>
<evidence type="ECO:0000313" key="1">
    <source>
        <dbReference type="EMBL" id="MBF5059650.1"/>
    </source>
</evidence>
<sequence>MKAVDTGKEKVKKICEVLRKETLDPAKKEGERIITKAREEAEKIVQEAKRSGARMYEDAKKKVAEERNVFEASIHLACKKSIDTLKQEIEKKLFNPAFDKFVGDQAKDPKVVAEILSALVKGIEKEGISGDLKGIIGKSVSPEAVNKELTKEVLEKLKGKGAEIDTIEGGAQVKIVDKNMTLDLSEEALKSLVAKFVRDDFRSVIFAV</sequence>
<keyword evidence="2" id="KW-1185">Reference proteome</keyword>
<dbReference type="RefSeq" id="WP_194847956.1">
    <property type="nucleotide sequence ID" value="NZ_JAAEJV010000032.1"/>
</dbReference>
<proteinExistence type="predicted"/>